<gene>
    <name evidence="2" type="ORF">EJ73_00254</name>
</gene>
<dbReference type="OrthoDB" id="9788698at2"/>
<protein>
    <submittedName>
        <fullName evidence="2">Bifunctional nuclease</fullName>
    </submittedName>
</protein>
<dbReference type="EMBL" id="QJJX01000002">
    <property type="protein sequence ID" value="PXX24449.1"/>
    <property type="molecule type" value="Genomic_DNA"/>
</dbReference>
<dbReference type="AlphaFoldDB" id="A0A318I1H1"/>
<dbReference type="RefSeq" id="WP_025815155.1">
    <property type="nucleotide sequence ID" value="NZ_QJJX01000002.1"/>
</dbReference>
<comment type="caution">
    <text evidence="2">The sequence shown here is derived from an EMBL/GenBank/DDBJ whole genome shotgun (WGS) entry which is preliminary data.</text>
</comment>
<evidence type="ECO:0000313" key="3">
    <source>
        <dbReference type="Proteomes" id="UP000248314"/>
    </source>
</evidence>
<proteinExistence type="predicted"/>
<evidence type="ECO:0000313" key="2">
    <source>
        <dbReference type="EMBL" id="PXX24449.1"/>
    </source>
</evidence>
<dbReference type="SUPFAM" id="SSF103256">
    <property type="entry name" value="Hypothetical protein TM0160"/>
    <property type="match status" value="1"/>
</dbReference>
<sequence length="184" mass="20995">MKSKIRLVFNNVAEIVGEERLGLLSLTDEEQTMELLIPCEREIKEQLTLRLKSRTVTSTLLPEVLWQMVLANTDANFEIIIDDIVDSQYRVLLYNTLTLQPTKLRASDAVLLSIIGNIPIYVETSLMARQATPFKKNSMGASLPINVLDDKLIEEALAKAIKHENYELASRINEEIKRRKDKLK</sequence>
<dbReference type="GO" id="GO:0004518">
    <property type="term" value="F:nuclease activity"/>
    <property type="evidence" value="ECO:0007669"/>
    <property type="project" value="InterPro"/>
</dbReference>
<dbReference type="InterPro" id="IPR036104">
    <property type="entry name" value="BFN_sf"/>
</dbReference>
<keyword evidence="3" id="KW-1185">Reference proteome</keyword>
<dbReference type="Proteomes" id="UP000248314">
    <property type="component" value="Unassembled WGS sequence"/>
</dbReference>
<accession>A0A318I1H1</accession>
<dbReference type="Gene3D" id="3.10.690.10">
    <property type="entry name" value="Bifunctional nuclease domain"/>
    <property type="match status" value="1"/>
</dbReference>
<dbReference type="GeneID" id="84899115"/>
<feature type="domain" description="BFN" evidence="1">
    <location>
        <begin position="4"/>
        <end position="134"/>
    </location>
</feature>
<name>A0A318I1H1_9BACT</name>
<dbReference type="InterPro" id="IPR003729">
    <property type="entry name" value="Bi_nuclease_dom"/>
</dbReference>
<organism evidence="2 3">
    <name type="scientific">Hoylesella shahii DSM 15611 = JCM 12083</name>
    <dbReference type="NCBI Taxonomy" id="1122991"/>
    <lineage>
        <taxon>Bacteria</taxon>
        <taxon>Pseudomonadati</taxon>
        <taxon>Bacteroidota</taxon>
        <taxon>Bacteroidia</taxon>
        <taxon>Bacteroidales</taxon>
        <taxon>Prevotellaceae</taxon>
        <taxon>Hoylesella</taxon>
    </lineage>
</organism>
<reference evidence="2 3" key="1">
    <citation type="submission" date="2018-05" db="EMBL/GenBank/DDBJ databases">
        <title>Genomic Encyclopedia of Type Strains, Phase I: the one thousand microbial genomes (KMG-I) project.</title>
        <authorList>
            <person name="Kyrpides N."/>
        </authorList>
    </citation>
    <scope>NUCLEOTIDE SEQUENCE [LARGE SCALE GENOMIC DNA]</scope>
    <source>
        <strain evidence="2 3">DSM 15611</strain>
    </source>
</reference>
<evidence type="ECO:0000259" key="1">
    <source>
        <dbReference type="PROSITE" id="PS51658"/>
    </source>
</evidence>
<dbReference type="PROSITE" id="PS51658">
    <property type="entry name" value="BFN"/>
    <property type="match status" value="1"/>
</dbReference>
<dbReference type="STRING" id="1122991.GCA_000613445_03271"/>